<keyword evidence="2" id="KW-0812">Transmembrane</keyword>
<accession>A0ABX9KL52</accession>
<keyword evidence="1" id="KW-0175">Coiled coil</keyword>
<keyword evidence="4" id="KW-1185">Reference proteome</keyword>
<gene>
    <name evidence="3" type="ORF">DYH56_00225</name>
</gene>
<dbReference type="Pfam" id="PF04977">
    <property type="entry name" value="DivIC"/>
    <property type="match status" value="1"/>
</dbReference>
<dbReference type="RefSeq" id="WP_114640832.1">
    <property type="nucleotide sequence ID" value="NZ_JAACIO010000001.1"/>
</dbReference>
<sequence>MKRINGFFLFIVLGILGVFLYIPRIYQGYRTLHRLQDELKATTIESEKLHCEMEDLSLQLDNFNNLYYIEKFARDKLGMKKKNETIYRVIYEEEQD</sequence>
<organism evidence="3 4">
    <name type="scientific">Psychrilyobacter piezotolerans</name>
    <dbReference type="NCBI Taxonomy" id="2293438"/>
    <lineage>
        <taxon>Bacteria</taxon>
        <taxon>Fusobacteriati</taxon>
        <taxon>Fusobacteriota</taxon>
        <taxon>Fusobacteriia</taxon>
        <taxon>Fusobacteriales</taxon>
        <taxon>Fusobacteriaceae</taxon>
        <taxon>Psychrilyobacter</taxon>
    </lineage>
</organism>
<dbReference type="InterPro" id="IPR007060">
    <property type="entry name" value="FtsL/DivIC"/>
</dbReference>
<keyword evidence="2" id="KW-1133">Transmembrane helix</keyword>
<evidence type="ECO:0000256" key="2">
    <source>
        <dbReference type="SAM" id="Phobius"/>
    </source>
</evidence>
<dbReference type="EMBL" id="QUAJ01000001">
    <property type="protein sequence ID" value="REI43112.1"/>
    <property type="molecule type" value="Genomic_DNA"/>
</dbReference>
<evidence type="ECO:0000313" key="4">
    <source>
        <dbReference type="Proteomes" id="UP000263486"/>
    </source>
</evidence>
<proteinExistence type="predicted"/>
<evidence type="ECO:0000256" key="1">
    <source>
        <dbReference type="SAM" id="Coils"/>
    </source>
</evidence>
<feature type="coiled-coil region" evidence="1">
    <location>
        <begin position="32"/>
        <end position="66"/>
    </location>
</feature>
<keyword evidence="2" id="KW-0472">Membrane</keyword>
<protein>
    <submittedName>
        <fullName evidence="3">Septum formation initiator family protein</fullName>
    </submittedName>
</protein>
<reference evidence="3 4" key="1">
    <citation type="submission" date="2018-08" db="EMBL/GenBank/DDBJ databases">
        <title>Draft genome sequence of Psychrilyobacter sp. strain SD5 isolated from Black Sea water.</title>
        <authorList>
            <person name="Yadav S."/>
            <person name="Villanueva L."/>
            <person name="Damste J.S.S."/>
        </authorList>
    </citation>
    <scope>NUCLEOTIDE SEQUENCE [LARGE SCALE GENOMIC DNA]</scope>
    <source>
        <strain evidence="3 4">SD5</strain>
    </source>
</reference>
<dbReference type="Proteomes" id="UP000263486">
    <property type="component" value="Unassembled WGS sequence"/>
</dbReference>
<feature type="transmembrane region" description="Helical" evidence="2">
    <location>
        <begin position="6"/>
        <end position="26"/>
    </location>
</feature>
<evidence type="ECO:0000313" key="3">
    <source>
        <dbReference type="EMBL" id="REI43112.1"/>
    </source>
</evidence>
<comment type="caution">
    <text evidence="3">The sequence shown here is derived from an EMBL/GenBank/DDBJ whole genome shotgun (WGS) entry which is preliminary data.</text>
</comment>
<name>A0ABX9KL52_9FUSO</name>